<protein>
    <submittedName>
        <fullName evidence="3">DUF2845 domain-containing protein</fullName>
    </submittedName>
</protein>
<evidence type="ECO:0000313" key="3">
    <source>
        <dbReference type="EMBL" id="MDE1463681.1"/>
    </source>
</evidence>
<comment type="caution">
    <text evidence="3">The sequence shown here is derived from an EMBL/GenBank/DDBJ whole genome shotgun (WGS) entry which is preliminary data.</text>
</comment>
<name>A0ABT5UCG2_9GAMM</name>
<dbReference type="Pfam" id="PF11006">
    <property type="entry name" value="DUF2845"/>
    <property type="match status" value="1"/>
</dbReference>
<dbReference type="InterPro" id="IPR021268">
    <property type="entry name" value="DUF2845"/>
</dbReference>
<evidence type="ECO:0000256" key="2">
    <source>
        <dbReference type="SAM" id="SignalP"/>
    </source>
</evidence>
<reference evidence="3 4" key="1">
    <citation type="submission" date="2022-11" db="EMBL/GenBank/DDBJ databases">
        <title>Spartinivicinus poritis sp. nov., isolated from scleractinian coral Porites lutea.</title>
        <authorList>
            <person name="Zhang G."/>
            <person name="Cai L."/>
            <person name="Wei Q."/>
        </authorList>
    </citation>
    <scope>NUCLEOTIDE SEQUENCE [LARGE SCALE GENOMIC DNA]</scope>
    <source>
        <strain evidence="3 4">A2-2</strain>
    </source>
</reference>
<dbReference type="EMBL" id="JAPMOU010000023">
    <property type="protein sequence ID" value="MDE1463681.1"/>
    <property type="molecule type" value="Genomic_DNA"/>
</dbReference>
<evidence type="ECO:0000313" key="4">
    <source>
        <dbReference type="Proteomes" id="UP001528823"/>
    </source>
</evidence>
<keyword evidence="4" id="KW-1185">Reference proteome</keyword>
<feature type="region of interest" description="Disordered" evidence="1">
    <location>
        <begin position="59"/>
        <end position="78"/>
    </location>
</feature>
<keyword evidence="2" id="KW-0732">Signal</keyword>
<dbReference type="RefSeq" id="WP_274690015.1">
    <property type="nucleotide sequence ID" value="NZ_JAPMOU010000023.1"/>
</dbReference>
<dbReference type="Proteomes" id="UP001528823">
    <property type="component" value="Unassembled WGS sequence"/>
</dbReference>
<proteinExistence type="predicted"/>
<gene>
    <name evidence="3" type="ORF">ORQ98_17135</name>
</gene>
<evidence type="ECO:0000256" key="1">
    <source>
        <dbReference type="SAM" id="MobiDB-lite"/>
    </source>
</evidence>
<sequence length="116" mass="13255">MIASRLFVLVAMTLITANSYAMRCDGKPISSGYTKAKVILFCGQPILKETFRQEITERNSHVSFSDSQKKTSSQTTKETIKDITKDRWTYKQGKFLRVVIFHKGRVESIEFGGRIE</sequence>
<feature type="chain" id="PRO_5046233298" evidence="2">
    <location>
        <begin position="24"/>
        <end position="116"/>
    </location>
</feature>
<organism evidence="3 4">
    <name type="scientific">Spartinivicinus poritis</name>
    <dbReference type="NCBI Taxonomy" id="2994640"/>
    <lineage>
        <taxon>Bacteria</taxon>
        <taxon>Pseudomonadati</taxon>
        <taxon>Pseudomonadota</taxon>
        <taxon>Gammaproteobacteria</taxon>
        <taxon>Oceanospirillales</taxon>
        <taxon>Zooshikellaceae</taxon>
        <taxon>Spartinivicinus</taxon>
    </lineage>
</organism>
<accession>A0ABT5UCG2</accession>
<feature type="signal peptide" evidence="2">
    <location>
        <begin position="1"/>
        <end position="23"/>
    </location>
</feature>